<dbReference type="STRING" id="996801.BW723_16520"/>
<keyword evidence="2" id="KW-1185">Reference proteome</keyword>
<reference evidence="2" key="1">
    <citation type="submission" date="2016-02" db="EMBL/GenBank/DDBJ databases">
        <title>Paenibacillus sp. LPB0068, isolated from Crassostrea gigas.</title>
        <authorList>
            <person name="Shin S.-K."/>
            <person name="Yi H."/>
        </authorList>
    </citation>
    <scope>NUCLEOTIDE SEQUENCE [LARGE SCALE GENOMIC DNA]</scope>
    <source>
        <strain evidence="2">KCTC 23969</strain>
    </source>
</reference>
<proteinExistence type="predicted"/>
<evidence type="ECO:0008006" key="3">
    <source>
        <dbReference type="Google" id="ProtNLM"/>
    </source>
</evidence>
<protein>
    <recommendedName>
        <fullName evidence="3">NACHT domain-containing protein</fullName>
    </recommendedName>
</protein>
<dbReference type="EMBL" id="LSFL01000041">
    <property type="protein sequence ID" value="OBY62213.1"/>
    <property type="molecule type" value="Genomic_DNA"/>
</dbReference>
<sequence>MERLKRIKNDLQSFADTEEDVIIQPDGQVLFTRLGKDYELKINDIDESLYINFEGRNIKYQDFISKEIAQLDIFATRLIQKRKNIEPFIEGPSNLITPWSTTNGIAIKQLQKECDEALLSGTKITFITADAGHGKSALLKEFQIIQANRFLKGESNYLFWHVDLQGRDLVRLAEAIMYDLGELRIRGLYYSSILTLIKNRNIILAIDGFDELAAEIGGESALGSLSSLVKEMDGRGTLIAASRRTFFNTQDYLKRTEFLKGYISHNCFFYELKVLNWRKENATEYISYFCNDQEKIYSHLIENFKDESHPILARPFLLSKIVQLIDSSDEENSLKELLDEMNKDKEGVTTIVESFIKREVQKWKDRDKVTGQPYLNFNQHLSFLATIAKEMWESQKDYISIDEIELYGTMLIDDWDIEESLRATIIRMLHSHALLVPISIGSEQLRKFDHEEFKNFFLGKSLGNLIKELSLRKLKKFLFLGQLPDSVPRYMLNTLKKNDIKKYLDLFQEIIDKEWKPTHIQSNVGTIIPYLIDNNTTDDILSFSGKVTYSSLGFENKFINNVVIKNGNFINISLKNVKLKNVIFDNCSFNEIKFDLTSSNVFEEVIISNSNIDSIQIINNDEIIETAYSPIRIKDLLHKRGIRSTTEKEILVIKKHSVFKTLVNKFLSKYHRTILQYESNWKEHSIYGSSTKMIIEDVIPFLLENEIISEFDNKNIKQSGSKAYRLNYDLKDLLKADSDSNENKLKEFWDKVNKR</sequence>
<dbReference type="SUPFAM" id="SSF141571">
    <property type="entry name" value="Pentapeptide repeat-like"/>
    <property type="match status" value="1"/>
</dbReference>
<evidence type="ECO:0000313" key="1">
    <source>
        <dbReference type="EMBL" id="OBY62213.1"/>
    </source>
</evidence>
<name>A0A1B8TRA7_9FLAO</name>
<dbReference type="RefSeq" id="WP_068364046.1">
    <property type="nucleotide sequence ID" value="NZ_CP019337.1"/>
</dbReference>
<evidence type="ECO:0000313" key="2">
    <source>
        <dbReference type="Proteomes" id="UP000092612"/>
    </source>
</evidence>
<comment type="caution">
    <text evidence="1">The sequence shown here is derived from an EMBL/GenBank/DDBJ whole genome shotgun (WGS) entry which is preliminary data.</text>
</comment>
<dbReference type="KEGG" id="prn:BW723_16520"/>
<accession>A0A1B8TRA7</accession>
<dbReference type="OrthoDB" id="7054716at2"/>
<dbReference type="InterPro" id="IPR027417">
    <property type="entry name" value="P-loop_NTPase"/>
</dbReference>
<organism evidence="1 2">
    <name type="scientific">Polaribacter reichenbachii</name>
    <dbReference type="NCBI Taxonomy" id="996801"/>
    <lineage>
        <taxon>Bacteria</taxon>
        <taxon>Pseudomonadati</taxon>
        <taxon>Bacteroidota</taxon>
        <taxon>Flavobacteriia</taxon>
        <taxon>Flavobacteriales</taxon>
        <taxon>Flavobacteriaceae</taxon>
    </lineage>
</organism>
<dbReference type="Gene3D" id="2.160.20.80">
    <property type="entry name" value="E3 ubiquitin-protein ligase SopA"/>
    <property type="match status" value="1"/>
</dbReference>
<dbReference type="Proteomes" id="UP000092612">
    <property type="component" value="Unassembled WGS sequence"/>
</dbReference>
<gene>
    <name evidence="1" type="ORF">LPB301_15125</name>
</gene>
<dbReference type="SUPFAM" id="SSF52540">
    <property type="entry name" value="P-loop containing nucleoside triphosphate hydrolases"/>
    <property type="match status" value="1"/>
</dbReference>
<dbReference type="AlphaFoldDB" id="A0A1B8TRA7"/>